<dbReference type="Proteomes" id="UP000322873">
    <property type="component" value="Unassembled WGS sequence"/>
</dbReference>
<protein>
    <submittedName>
        <fullName evidence="2">Uncharacterized protein</fullName>
    </submittedName>
</protein>
<gene>
    <name evidence="2" type="ORF">EYC84_002508</name>
</gene>
<name>A0A5M9JL26_MONFR</name>
<dbReference type="AlphaFoldDB" id="A0A5M9JL26"/>
<evidence type="ECO:0000313" key="2">
    <source>
        <dbReference type="EMBL" id="KAA8570184.1"/>
    </source>
</evidence>
<feature type="compositionally biased region" description="Polar residues" evidence="1">
    <location>
        <begin position="27"/>
        <end position="36"/>
    </location>
</feature>
<evidence type="ECO:0000256" key="1">
    <source>
        <dbReference type="SAM" id="MobiDB-lite"/>
    </source>
</evidence>
<feature type="region of interest" description="Disordered" evidence="1">
    <location>
        <begin position="25"/>
        <end position="46"/>
    </location>
</feature>
<proteinExistence type="predicted"/>
<sequence>MPAACMTRSLNNGICFARGNIKEYSSKHNPSSQNDQVEGEGQKANSVWALSQTPDISPIRLSERQESLRAQLKLAKTQASSSLFI</sequence>
<reference evidence="2 3" key="1">
    <citation type="submission" date="2019-06" db="EMBL/GenBank/DDBJ databases">
        <title>Genome Sequence of the Brown Rot Fungal Pathogen Monilinia fructicola.</title>
        <authorList>
            <person name="De Miccolis Angelini R.M."/>
            <person name="Landi L."/>
            <person name="Abate D."/>
            <person name="Pollastro S."/>
            <person name="Romanazzi G."/>
            <person name="Faretra F."/>
        </authorList>
    </citation>
    <scope>NUCLEOTIDE SEQUENCE [LARGE SCALE GENOMIC DNA]</scope>
    <source>
        <strain evidence="2 3">Mfrc123</strain>
    </source>
</reference>
<accession>A0A5M9JL26</accession>
<comment type="caution">
    <text evidence="2">The sequence shown here is derived from an EMBL/GenBank/DDBJ whole genome shotgun (WGS) entry which is preliminary data.</text>
</comment>
<organism evidence="2 3">
    <name type="scientific">Monilinia fructicola</name>
    <name type="common">Brown rot fungus</name>
    <name type="synonym">Ciboria fructicola</name>
    <dbReference type="NCBI Taxonomy" id="38448"/>
    <lineage>
        <taxon>Eukaryota</taxon>
        <taxon>Fungi</taxon>
        <taxon>Dikarya</taxon>
        <taxon>Ascomycota</taxon>
        <taxon>Pezizomycotina</taxon>
        <taxon>Leotiomycetes</taxon>
        <taxon>Helotiales</taxon>
        <taxon>Sclerotiniaceae</taxon>
        <taxon>Monilinia</taxon>
    </lineage>
</organism>
<keyword evidence="3" id="KW-1185">Reference proteome</keyword>
<evidence type="ECO:0000313" key="3">
    <source>
        <dbReference type="Proteomes" id="UP000322873"/>
    </source>
</evidence>
<dbReference type="EMBL" id="VICG01000007">
    <property type="protein sequence ID" value="KAA8570184.1"/>
    <property type="molecule type" value="Genomic_DNA"/>
</dbReference>